<dbReference type="EMBL" id="WOFH01000012">
    <property type="protein sequence ID" value="MUN40705.1"/>
    <property type="molecule type" value="Genomic_DNA"/>
</dbReference>
<evidence type="ECO:0000313" key="4">
    <source>
        <dbReference type="Proteomes" id="UP000432015"/>
    </source>
</evidence>
<dbReference type="AlphaFoldDB" id="A0A7K1L946"/>
<organism evidence="3 4">
    <name type="scientific">Actinomadura litoris</name>
    <dbReference type="NCBI Taxonomy" id="2678616"/>
    <lineage>
        <taxon>Bacteria</taxon>
        <taxon>Bacillati</taxon>
        <taxon>Actinomycetota</taxon>
        <taxon>Actinomycetes</taxon>
        <taxon>Streptosporangiales</taxon>
        <taxon>Thermomonosporaceae</taxon>
        <taxon>Actinomadura</taxon>
    </lineage>
</organism>
<dbReference type="Proteomes" id="UP000432015">
    <property type="component" value="Unassembled WGS sequence"/>
</dbReference>
<evidence type="ECO:0000313" key="3">
    <source>
        <dbReference type="EMBL" id="MUN40705.1"/>
    </source>
</evidence>
<gene>
    <name evidence="3" type="ORF">GNZ18_29490</name>
</gene>
<accession>A0A7K1L946</accession>
<feature type="transmembrane region" description="Helical" evidence="2">
    <location>
        <begin position="187"/>
        <end position="209"/>
    </location>
</feature>
<reference evidence="3 4" key="1">
    <citation type="submission" date="2019-11" db="EMBL/GenBank/DDBJ databases">
        <authorList>
            <person name="Cao P."/>
        </authorList>
    </citation>
    <scope>NUCLEOTIDE SEQUENCE [LARGE SCALE GENOMIC DNA]</scope>
    <source>
        <strain evidence="3 4">NEAU-AAG5</strain>
    </source>
</reference>
<protein>
    <submittedName>
        <fullName evidence="3">Uncharacterized protein</fullName>
    </submittedName>
</protein>
<dbReference type="CDD" id="cd06268">
    <property type="entry name" value="PBP1_ABC_transporter_LIVBP-like"/>
    <property type="match status" value="1"/>
</dbReference>
<keyword evidence="2" id="KW-0812">Transmembrane</keyword>
<feature type="transmembrane region" description="Helical" evidence="2">
    <location>
        <begin position="215"/>
        <end position="235"/>
    </location>
</feature>
<dbReference type="SUPFAM" id="SSF53822">
    <property type="entry name" value="Periplasmic binding protein-like I"/>
    <property type="match status" value="1"/>
</dbReference>
<proteinExistence type="predicted"/>
<dbReference type="RefSeq" id="WP_156219911.1">
    <property type="nucleotide sequence ID" value="NZ_WOFH01000012.1"/>
</dbReference>
<dbReference type="InterPro" id="IPR028082">
    <property type="entry name" value="Peripla_BP_I"/>
</dbReference>
<name>A0A7K1L946_9ACTN</name>
<feature type="region of interest" description="Disordered" evidence="1">
    <location>
        <begin position="943"/>
        <end position="962"/>
    </location>
</feature>
<feature type="compositionally biased region" description="Pro residues" evidence="1">
    <location>
        <begin position="953"/>
        <end position="962"/>
    </location>
</feature>
<comment type="caution">
    <text evidence="3">The sequence shown here is derived from an EMBL/GenBank/DDBJ whole genome shotgun (WGS) entry which is preliminary data.</text>
</comment>
<keyword evidence="2" id="KW-0472">Membrane</keyword>
<evidence type="ECO:0000256" key="2">
    <source>
        <dbReference type="SAM" id="Phobius"/>
    </source>
</evidence>
<feature type="transmembrane region" description="Helical" evidence="2">
    <location>
        <begin position="450"/>
        <end position="474"/>
    </location>
</feature>
<keyword evidence="2" id="KW-1133">Transmembrane helix</keyword>
<sequence length="962" mass="105109">MAGDRILGEDRLRGVLDLFERLRERPPRRHGDRLRPLLLLLGPKAGTSPVAKMFGTRCKNEKAPYSHIAEEHPPADVPGVLRQAKRELSQPGGHRPGEPALRFPLLDMALWLNDLRDIRLAGDEHRPPSGATAAERENHQLVRKVTHPPIVDDENARRRELNRVIRRRGRDLLGDLETGPRGRPATFLGFLEQIAPIGVAIVALVSAGTAATLDLAYAVLAAVVGLVFVTLQIVARTRGWYGVRRFGWFLRQPYLADDPPGFLGFALGVFDPRPVEDAEHREKLDLLLIAAFLEDLRRNYHRDVRRAAWARVRYPVLIFEHLPPGHAGVRFLELLARVRRDGRDRRGRPAVDPLVVTAGADPAEPADPSDPSGGRLVDRIAAAFRLDLGGDDPADAPGARELWDRHREEEARVNALGARRVLRVDVTRDSGVNLPPVRPARRRPRFAHPALPWIAMVAIAASSVTVVSVVAVRYCSAFQIRRTSSGECIGITDGGFKFGEVSEGENNDNRLSPVLARLERQNRAVARSGKPHATIVYLGPVTADPAIKNRQLDLLAGAQGELLGLTMAQAEFNNASPYLRLRVLVANAGARFQHARQVAEQVRDLALRDRSIVAVVGFEQSRVETQDAIKVLSKATLPMVGTANSYNETGRLDRGAGFSPYYFRLAPPNTRLAEHAAYWARTGRVGGRPARTVDVISSADPHDLYSRDLAESFTRAFTRAPGGGKVLARRYENPGDLDRTVHELCEHPPDLFYYAGRSDEFRSFANVLQHTCPSGQAVLADDEIAKYVADNAPELGRVATFRLYYMPLAAHEAWTDTWVGDRRNVFFNSYPGAVASMFGAAPSRDRTPSEVRAAVSYDAASMIAYLANQVFTEQAAAPTAGGVFAALDDPGKGPLWQGASGVLQFTGRAQGHQVTGKPVLLATVRPDGAVEVTEVCGRLVASGQKSGHCPPAATAPPPASPS</sequence>
<keyword evidence="4" id="KW-1185">Reference proteome</keyword>
<evidence type="ECO:0000256" key="1">
    <source>
        <dbReference type="SAM" id="MobiDB-lite"/>
    </source>
</evidence>
<dbReference type="Gene3D" id="3.40.50.2300">
    <property type="match status" value="2"/>
</dbReference>